<gene>
    <name evidence="4" type="ORF">GCM10011333_28120</name>
</gene>
<dbReference type="GO" id="GO:0046872">
    <property type="term" value="F:metal ion binding"/>
    <property type="evidence" value="ECO:0007669"/>
    <property type="project" value="UniProtKB-KW"/>
</dbReference>
<dbReference type="AlphaFoldDB" id="A0A8J2U066"/>
<name>A0A8J2U066_9MICO</name>
<comment type="caution">
    <text evidence="4">The sequence shown here is derived from an EMBL/GenBank/DDBJ whole genome shotgun (WGS) entry which is preliminary data.</text>
</comment>
<proteinExistence type="inferred from homology"/>
<evidence type="ECO:0000259" key="3">
    <source>
        <dbReference type="Pfam" id="PF01557"/>
    </source>
</evidence>
<protein>
    <submittedName>
        <fullName evidence="4">Fumarylacetoacetate hydrolase</fullName>
    </submittedName>
</protein>
<reference evidence="4" key="1">
    <citation type="journal article" date="2014" name="Int. J. Syst. Evol. Microbiol.">
        <title>Complete genome sequence of Corynebacterium casei LMG S-19264T (=DSM 44701T), isolated from a smear-ripened cheese.</title>
        <authorList>
            <consortium name="US DOE Joint Genome Institute (JGI-PGF)"/>
            <person name="Walter F."/>
            <person name="Albersmeier A."/>
            <person name="Kalinowski J."/>
            <person name="Ruckert C."/>
        </authorList>
    </citation>
    <scope>NUCLEOTIDE SEQUENCE</scope>
    <source>
        <strain evidence="4">CGMCC 1.12785</strain>
    </source>
</reference>
<dbReference type="RefSeq" id="WP_229745181.1">
    <property type="nucleotide sequence ID" value="NZ_BMFY01000014.1"/>
</dbReference>
<dbReference type="GO" id="GO:0016787">
    <property type="term" value="F:hydrolase activity"/>
    <property type="evidence" value="ECO:0007669"/>
    <property type="project" value="UniProtKB-KW"/>
</dbReference>
<dbReference type="EMBL" id="BMFY01000014">
    <property type="protein sequence ID" value="GGA23469.1"/>
    <property type="molecule type" value="Genomic_DNA"/>
</dbReference>
<dbReference type="InterPro" id="IPR051121">
    <property type="entry name" value="FAH"/>
</dbReference>
<dbReference type="SUPFAM" id="SSF56529">
    <property type="entry name" value="FAH"/>
    <property type="match status" value="1"/>
</dbReference>
<evidence type="ECO:0000256" key="2">
    <source>
        <dbReference type="ARBA" id="ARBA00022723"/>
    </source>
</evidence>
<comment type="similarity">
    <text evidence="1">Belongs to the FAH family.</text>
</comment>
<keyword evidence="2" id="KW-0479">Metal-binding</keyword>
<evidence type="ECO:0000313" key="5">
    <source>
        <dbReference type="Proteomes" id="UP000616114"/>
    </source>
</evidence>
<evidence type="ECO:0000256" key="1">
    <source>
        <dbReference type="ARBA" id="ARBA00010211"/>
    </source>
</evidence>
<reference evidence="4" key="2">
    <citation type="submission" date="2020-09" db="EMBL/GenBank/DDBJ databases">
        <authorList>
            <person name="Sun Q."/>
            <person name="Zhou Y."/>
        </authorList>
    </citation>
    <scope>NUCLEOTIDE SEQUENCE</scope>
    <source>
        <strain evidence="4">CGMCC 1.12785</strain>
    </source>
</reference>
<dbReference type="PANTHER" id="PTHR42796">
    <property type="entry name" value="FUMARYLACETOACETATE HYDROLASE DOMAIN-CONTAINING PROTEIN 2A-RELATED"/>
    <property type="match status" value="1"/>
</dbReference>
<dbReference type="Pfam" id="PF01557">
    <property type="entry name" value="FAA_hydrolase"/>
    <property type="match status" value="1"/>
</dbReference>
<accession>A0A8J2U066</accession>
<evidence type="ECO:0000313" key="4">
    <source>
        <dbReference type="EMBL" id="GGA23469.1"/>
    </source>
</evidence>
<sequence length="408" mass="43820">MTVSISHSPEQTRQAYDSARAGMFPREPGTYIGRVHDPLRRAPVPVAYREDALWDLSAVNPTVADLLDDEGAGEAIAAVTRRAPDWTTAEVRCELDDGGDPARDPLLLPPVDLQVLKACGVTYAGSMIERVIEERAHGDPAVAAEVRNAMRSELDLDLADIVPGSDEAARVKQFLSHRGWWSQYLEVGLGPDPEVFTKGPVLSSVGSGAAIGIPAFSHWNNPEPELVLIVTPGGRIAGVTLGNDVNLRDVEGRSALLLGMAKDNNRSTSLGPFIRLFDDAFSLEDAGELTIALNVTGADGFELEGINSVAALSRSFESLVDAAYGPHHQYPDGFALFTGTLFAPTEDRDAPGEGFTHRPGDVVTIGNPRLGTLVNAVARTEELPPWEYGIRTLWRDLARLRGNGDADA</sequence>
<dbReference type="Proteomes" id="UP000616114">
    <property type="component" value="Unassembled WGS sequence"/>
</dbReference>
<keyword evidence="5" id="KW-1185">Reference proteome</keyword>
<dbReference type="Gene3D" id="3.90.850.10">
    <property type="entry name" value="Fumarylacetoacetase-like, C-terminal domain"/>
    <property type="match status" value="1"/>
</dbReference>
<organism evidence="4 5">
    <name type="scientific">Sediminivirga luteola</name>
    <dbReference type="NCBI Taxonomy" id="1774748"/>
    <lineage>
        <taxon>Bacteria</taxon>
        <taxon>Bacillati</taxon>
        <taxon>Actinomycetota</taxon>
        <taxon>Actinomycetes</taxon>
        <taxon>Micrococcales</taxon>
        <taxon>Brevibacteriaceae</taxon>
        <taxon>Sediminivirga</taxon>
    </lineage>
</organism>
<dbReference type="InterPro" id="IPR036663">
    <property type="entry name" value="Fumarylacetoacetase_C_sf"/>
</dbReference>
<dbReference type="InterPro" id="IPR011234">
    <property type="entry name" value="Fumarylacetoacetase-like_C"/>
</dbReference>
<keyword evidence="4" id="KW-0378">Hydrolase</keyword>
<dbReference type="PANTHER" id="PTHR42796:SF7">
    <property type="entry name" value="2-DEHYDRO-3-DEOXY-D-ARABINONATE DEHYDRATASE"/>
    <property type="match status" value="1"/>
</dbReference>
<feature type="domain" description="Fumarylacetoacetase-like C-terminal" evidence="3">
    <location>
        <begin position="191"/>
        <end position="377"/>
    </location>
</feature>
<dbReference type="GO" id="GO:0044281">
    <property type="term" value="P:small molecule metabolic process"/>
    <property type="evidence" value="ECO:0007669"/>
    <property type="project" value="UniProtKB-ARBA"/>
</dbReference>